<dbReference type="Pfam" id="PF23560">
    <property type="entry name" value="GBD_Hemicentin"/>
    <property type="match status" value="1"/>
</dbReference>
<evidence type="ECO:0000256" key="5">
    <source>
        <dbReference type="SAM" id="SignalP"/>
    </source>
</evidence>
<dbReference type="Proteomes" id="UP001596031">
    <property type="component" value="Unassembled WGS sequence"/>
</dbReference>
<dbReference type="PROSITE" id="PS00018">
    <property type="entry name" value="EF_HAND_1"/>
    <property type="match status" value="2"/>
</dbReference>
<dbReference type="RefSeq" id="WP_379727451.1">
    <property type="nucleotide sequence ID" value="NZ_JBHSMS010000087.1"/>
</dbReference>
<keyword evidence="3 5" id="KW-0732">Signal</keyword>
<evidence type="ECO:0000259" key="6">
    <source>
        <dbReference type="Pfam" id="PF23560"/>
    </source>
</evidence>
<dbReference type="InterPro" id="IPR056475">
    <property type="entry name" value="GBD_Hemicentin/VWA7"/>
</dbReference>
<evidence type="ECO:0000256" key="2">
    <source>
        <dbReference type="ARBA" id="ARBA00022525"/>
    </source>
</evidence>
<dbReference type="SUPFAM" id="SSF63446">
    <property type="entry name" value="Type I dockerin domain"/>
    <property type="match status" value="1"/>
</dbReference>
<dbReference type="PANTHER" id="PTHR14905">
    <property type="entry name" value="NG37"/>
    <property type="match status" value="1"/>
</dbReference>
<organism evidence="10 11">
    <name type="scientific">Massilia jejuensis</name>
    <dbReference type="NCBI Taxonomy" id="648894"/>
    <lineage>
        <taxon>Bacteria</taxon>
        <taxon>Pseudomonadati</taxon>
        <taxon>Pseudomonadota</taxon>
        <taxon>Betaproteobacteria</taxon>
        <taxon>Burkholderiales</taxon>
        <taxon>Oxalobacteraceae</taxon>
        <taxon>Telluria group</taxon>
        <taxon>Massilia</taxon>
    </lineage>
</organism>
<dbReference type="InterPro" id="IPR036439">
    <property type="entry name" value="Dockerin_dom_sf"/>
</dbReference>
<dbReference type="CDD" id="cd14254">
    <property type="entry name" value="Dockerin_II"/>
    <property type="match status" value="1"/>
</dbReference>
<name>A0ABW0PN37_9BURK</name>
<dbReference type="CDD" id="cd00198">
    <property type="entry name" value="vWFA"/>
    <property type="match status" value="1"/>
</dbReference>
<feature type="chain" id="PRO_5046439111" evidence="5">
    <location>
        <begin position="25"/>
        <end position="831"/>
    </location>
</feature>
<dbReference type="InterPro" id="IPR018247">
    <property type="entry name" value="EF_Hand_1_Ca_BS"/>
</dbReference>
<keyword evidence="4" id="KW-0325">Glycoprotein</keyword>
<evidence type="ECO:0000256" key="3">
    <source>
        <dbReference type="ARBA" id="ARBA00022729"/>
    </source>
</evidence>
<feature type="domain" description="VWA7 N-terminal" evidence="9">
    <location>
        <begin position="45"/>
        <end position="271"/>
    </location>
</feature>
<comment type="subcellular location">
    <subcellularLocation>
        <location evidence="1">Secreted</location>
    </subcellularLocation>
</comment>
<evidence type="ECO:0000259" key="8">
    <source>
        <dbReference type="Pfam" id="PF25106"/>
    </source>
</evidence>
<evidence type="ECO:0000259" key="9">
    <source>
        <dbReference type="Pfam" id="PF25107"/>
    </source>
</evidence>
<dbReference type="Gene3D" id="1.10.1330.10">
    <property type="entry name" value="Dockerin domain"/>
    <property type="match status" value="1"/>
</dbReference>
<protein>
    <submittedName>
        <fullName evidence="10">Dockerin type I domain-containing protein</fullName>
    </submittedName>
</protein>
<feature type="signal peptide" evidence="5">
    <location>
        <begin position="1"/>
        <end position="24"/>
    </location>
</feature>
<dbReference type="InterPro" id="IPR056862">
    <property type="entry name" value="VWA7_N"/>
</dbReference>
<dbReference type="InterPro" id="IPR036465">
    <property type="entry name" value="vWFA_dom_sf"/>
</dbReference>
<dbReference type="InterPro" id="IPR002105">
    <property type="entry name" value="Dockerin_1_rpt"/>
</dbReference>
<dbReference type="SUPFAM" id="SSF53300">
    <property type="entry name" value="vWA-like"/>
    <property type="match status" value="1"/>
</dbReference>
<evidence type="ECO:0000256" key="4">
    <source>
        <dbReference type="ARBA" id="ARBA00023180"/>
    </source>
</evidence>
<dbReference type="PANTHER" id="PTHR14905:SF7">
    <property type="entry name" value="VON WILLEBRAND FACTOR A DOMAIN-CONTAINING PROTEIN 7"/>
    <property type="match status" value="1"/>
</dbReference>
<dbReference type="EMBL" id="JBHSMS010000087">
    <property type="protein sequence ID" value="MFC5514066.1"/>
    <property type="molecule type" value="Genomic_DNA"/>
</dbReference>
<proteinExistence type="predicted"/>
<dbReference type="InterPro" id="IPR052577">
    <property type="entry name" value="VWA7"/>
</dbReference>
<evidence type="ECO:0000313" key="11">
    <source>
        <dbReference type="Proteomes" id="UP001596031"/>
    </source>
</evidence>
<dbReference type="Pfam" id="PF25107">
    <property type="entry name" value="VWA7_N"/>
    <property type="match status" value="1"/>
</dbReference>
<keyword evidence="2" id="KW-0964">Secreted</keyword>
<keyword evidence="11" id="KW-1185">Reference proteome</keyword>
<feature type="domain" description="Hemicentin-1-like von Willebrand factor A" evidence="8">
    <location>
        <begin position="282"/>
        <end position="433"/>
    </location>
</feature>
<feature type="domain" description="VWA7 Ig-like" evidence="7">
    <location>
        <begin position="677"/>
        <end position="761"/>
    </location>
</feature>
<dbReference type="InterPro" id="IPR057615">
    <property type="entry name" value="Ig_VWA7"/>
</dbReference>
<dbReference type="Gene3D" id="3.40.50.410">
    <property type="entry name" value="von Willebrand factor, type A domain"/>
    <property type="match status" value="1"/>
</dbReference>
<comment type="caution">
    <text evidence="10">The sequence shown here is derived from an EMBL/GenBank/DDBJ whole genome shotgun (WGS) entry which is preliminary data.</text>
</comment>
<gene>
    <name evidence="10" type="ORF">ACFPOU_23460</name>
</gene>
<accession>A0ABW0PN37</accession>
<dbReference type="Pfam" id="PF25106">
    <property type="entry name" value="VWA_4"/>
    <property type="match status" value="1"/>
</dbReference>
<reference evidence="11" key="1">
    <citation type="journal article" date="2019" name="Int. J. Syst. Evol. Microbiol.">
        <title>The Global Catalogue of Microorganisms (GCM) 10K type strain sequencing project: providing services to taxonomists for standard genome sequencing and annotation.</title>
        <authorList>
            <consortium name="The Broad Institute Genomics Platform"/>
            <consortium name="The Broad Institute Genome Sequencing Center for Infectious Disease"/>
            <person name="Wu L."/>
            <person name="Ma J."/>
        </authorList>
    </citation>
    <scope>NUCLEOTIDE SEQUENCE [LARGE SCALE GENOMIC DNA]</scope>
    <source>
        <strain evidence="11">CCUG 38813</strain>
    </source>
</reference>
<dbReference type="InterPro" id="IPR056861">
    <property type="entry name" value="HMCN1-like_VWA"/>
</dbReference>
<feature type="domain" description="Hemicentin/VWA7 galactose-binding" evidence="6">
    <location>
        <begin position="463"/>
        <end position="551"/>
    </location>
</feature>
<evidence type="ECO:0000256" key="1">
    <source>
        <dbReference type="ARBA" id="ARBA00004613"/>
    </source>
</evidence>
<evidence type="ECO:0000313" key="10">
    <source>
        <dbReference type="EMBL" id="MFC5514066.1"/>
    </source>
</evidence>
<evidence type="ECO:0000259" key="7">
    <source>
        <dbReference type="Pfam" id="PF23619"/>
    </source>
</evidence>
<dbReference type="Pfam" id="PF23619">
    <property type="entry name" value="Ig_VWA7"/>
    <property type="match status" value="1"/>
</dbReference>
<dbReference type="Pfam" id="PF00404">
    <property type="entry name" value="Dockerin_1"/>
    <property type="match status" value="1"/>
</dbReference>
<sequence>MNASRLPRLAQAILCVFCLQNANAFVPSTALGSVTPGESHSAITKTALAQVYKDLSLTTVSSTMNDASEQIRDGNAEVDEIFSKDSAYHCDGENISACSTNIVKHVNQAVADLGANNLDAARKNVGMALHTLQDFYSHSNWIELDNTGVHPQVGFSSVVGGQAGIAEPTCAAVSAINGCARDNLITRSLTSGYFAGQNRNLLPGKCRHGGGFDGSPGWGGINKDMSSCLLTGDGAFDSPHSDSHPQAAALAAQASVKLFRDLRTRVGERQYKALLGIGAPFAFAIDTTGSMGTAITGVRTAVGQIIDSRLNTPEQATQYVLAPFSDPTVPEPFVTESEASFKTALAGLFPSGGGDCPELAMEGLYKAVARASHGARVYLFTDASAKDSAKRGSVLSLAYEKKSRVFFSLFGSCSPYDPAYFAVAKSTGGQVFVIPQTEAGRVAQLADVLSRSDSVDILSVSDVLSGGQKTFTFPVDNRMTRLNISVAKVNNAGAITVLRPDGSVVQPGSPGVEQIPLSNALVLSINAPQVGEWKVNISGLDEFSIIINGRSALAFDSFRFVTSAGRPGHLGAKAYSGWPAPGATLHALASMTGTTQNLAFQFRTPAGTVLRNFTLSANDTAQPGVQTGTVQVPNEPFNVYAVGELAGRVKFQRVIASTVVPQLVSVVAPIAVGLPRGQLTNYLFKVRNDGAAGTFNFVARDDRLYITSVTPASATLASGASVLVRVQLTPPSTAPVGTVETLTFTAEHALQPDLRNFAVLTSQVIGAAIVGDLNRDGVVNCDDLGLVKASFGMRAGNPSFNPVVDLDNNGIVDARDLALVASKVPAGTVCK</sequence>